<accession>A0A1G4ESG9</accession>
<dbReference type="EMBL" id="FMAK01000051">
    <property type="protein sequence ID" value="SCB70077.1"/>
    <property type="molecule type" value="Genomic_DNA"/>
</dbReference>
<protein>
    <submittedName>
        <fullName evidence="1">Uncharacterized protein</fullName>
    </submittedName>
</protein>
<organism evidence="1 2">
    <name type="scientific">Bacillus mycoides</name>
    <dbReference type="NCBI Taxonomy" id="1405"/>
    <lineage>
        <taxon>Bacteria</taxon>
        <taxon>Bacillati</taxon>
        <taxon>Bacillota</taxon>
        <taxon>Bacilli</taxon>
        <taxon>Bacillales</taxon>
        <taxon>Bacillaceae</taxon>
        <taxon>Bacillus</taxon>
        <taxon>Bacillus cereus group</taxon>
    </lineage>
</organism>
<name>A0A1G4ESG9_BACMY</name>
<evidence type="ECO:0000313" key="2">
    <source>
        <dbReference type="Proteomes" id="UP000195696"/>
    </source>
</evidence>
<reference evidence="1 2" key="1">
    <citation type="submission" date="2016-08" db="EMBL/GenBank/DDBJ databases">
        <authorList>
            <person name="Seilhamer J.J."/>
        </authorList>
    </citation>
    <scope>NUCLEOTIDE SEQUENCE [LARGE SCALE GENOMIC DNA]</scope>
    <source>
        <strain evidence="1 2">SDA_GO95</strain>
    </source>
</reference>
<dbReference type="AlphaFoldDB" id="A0A1G4ESG9"/>
<evidence type="ECO:0000313" key="1">
    <source>
        <dbReference type="EMBL" id="SCB70077.1"/>
    </source>
</evidence>
<sequence length="42" mass="4511">MKVTLCFLCIMVFGIISGYIGPLLFKNYLIRGTAGKATDVAA</sequence>
<gene>
    <name evidence="1" type="ORF">BWGO95_04245</name>
</gene>
<proteinExistence type="predicted"/>
<dbReference type="RefSeq" id="WP_033714872.1">
    <property type="nucleotide sequence ID" value="NZ_FMAK01000051.1"/>
</dbReference>
<dbReference type="Proteomes" id="UP000195696">
    <property type="component" value="Unassembled WGS sequence"/>
</dbReference>